<accession>A0A6B3M0Q2</accession>
<feature type="chain" id="PRO_5025364481" evidence="2">
    <location>
        <begin position="20"/>
        <end position="789"/>
    </location>
</feature>
<dbReference type="AlphaFoldDB" id="A0A6B3M0Q2"/>
<dbReference type="RefSeq" id="WP_163916562.1">
    <property type="nucleotide sequence ID" value="NZ_JAAGWD010000009.1"/>
</dbReference>
<organism evidence="5 6">
    <name type="scientific">Pontibacter burrus</name>
    <dbReference type="NCBI Taxonomy" id="2704466"/>
    <lineage>
        <taxon>Bacteria</taxon>
        <taxon>Pseudomonadati</taxon>
        <taxon>Bacteroidota</taxon>
        <taxon>Cytophagia</taxon>
        <taxon>Cytophagales</taxon>
        <taxon>Hymenobacteraceae</taxon>
        <taxon>Pontibacter</taxon>
    </lineage>
</organism>
<dbReference type="CDD" id="cd16894">
    <property type="entry name" value="MltD-like"/>
    <property type="match status" value="1"/>
</dbReference>
<evidence type="ECO:0000313" key="6">
    <source>
        <dbReference type="Proteomes" id="UP000474777"/>
    </source>
</evidence>
<dbReference type="SMART" id="SM00257">
    <property type="entry name" value="LysM"/>
    <property type="match status" value="5"/>
</dbReference>
<dbReference type="Gene3D" id="3.10.350.10">
    <property type="entry name" value="LysM domain"/>
    <property type="match status" value="4"/>
</dbReference>
<evidence type="ECO:0000313" key="5">
    <source>
        <dbReference type="EMBL" id="NEM99418.1"/>
    </source>
</evidence>
<feature type="domain" description="LysM" evidence="4">
    <location>
        <begin position="599"/>
        <end position="642"/>
    </location>
</feature>
<dbReference type="Proteomes" id="UP000474777">
    <property type="component" value="Unassembled WGS sequence"/>
</dbReference>
<name>A0A6B3M0Q2_9BACT</name>
<dbReference type="SUPFAM" id="SSF54106">
    <property type="entry name" value="LysM domain"/>
    <property type="match status" value="4"/>
</dbReference>
<dbReference type="EMBL" id="JAAGWD010000009">
    <property type="protein sequence ID" value="NEM99418.1"/>
    <property type="molecule type" value="Genomic_DNA"/>
</dbReference>
<feature type="region of interest" description="Disordered" evidence="1">
    <location>
        <begin position="517"/>
        <end position="585"/>
    </location>
</feature>
<proteinExistence type="predicted"/>
<dbReference type="InterPro" id="IPR036779">
    <property type="entry name" value="LysM_dom_sf"/>
</dbReference>
<dbReference type="Pfam" id="PF01464">
    <property type="entry name" value="SLT"/>
    <property type="match status" value="1"/>
</dbReference>
<feature type="domain" description="LysM" evidence="4">
    <location>
        <begin position="670"/>
        <end position="713"/>
    </location>
</feature>
<dbReference type="InterPro" id="IPR008258">
    <property type="entry name" value="Transglycosylase_SLT_dom_1"/>
</dbReference>
<keyword evidence="2" id="KW-0732">Signal</keyword>
<evidence type="ECO:0000256" key="2">
    <source>
        <dbReference type="SAM" id="SignalP"/>
    </source>
</evidence>
<dbReference type="InterPro" id="IPR001387">
    <property type="entry name" value="Cro/C1-type_HTH"/>
</dbReference>
<dbReference type="PANTHER" id="PTHR33734:SF22">
    <property type="entry name" value="MEMBRANE-BOUND LYTIC MUREIN TRANSGLYCOSYLASE D"/>
    <property type="match status" value="1"/>
</dbReference>
<dbReference type="CDD" id="cd00118">
    <property type="entry name" value="LysM"/>
    <property type="match status" value="4"/>
</dbReference>
<dbReference type="Gene3D" id="1.10.530.10">
    <property type="match status" value="1"/>
</dbReference>
<gene>
    <name evidence="5" type="ORF">GXP69_17090</name>
</gene>
<feature type="compositionally biased region" description="Low complexity" evidence="1">
    <location>
        <begin position="522"/>
        <end position="555"/>
    </location>
</feature>
<feature type="signal peptide" evidence="2">
    <location>
        <begin position="1"/>
        <end position="19"/>
    </location>
</feature>
<sequence>MRQLSTLFILLFLPLFAWAQQTVVVPQNVYFADIHLTISDGAQQVIQKKVDALHKNPTYFQAKVELADAYFPLIDQIFKEEGVPADLKFLSLQESGLIGDAVSTSNAVGYWQFKREAASDFNLRVDNVVDERKHILEASRGAARYFKRSNNYYNNWFNSILSYYLGYSGAKAATKTSDIGVKKMTVTEKTHEYLLTFLAHKIAYENHVGRNAKPAIALQPLRATPGQSLAEIALDNKTDFAELEKYNKWLLGSTIPSDKDYYVMLPLRGAERVILASNENTTNLPVASSKQKASSAAAAMVTRNGLNALVARQGDNKDKLALQAGISTRKFLKYNDLRSFDKIEAGVAYYTERKGTSATAAEFHVVQPGETMQMISQHYGIQLKHLVFKNRMKRNEVPVPGRVLWLKNRRPLNKPVEVRELNKQVAAKQEMAASEVKPVAKTTTTARQTDNGKKENVITRFFNSFKKNKKQTEPATVQETIKEETIVTEEDEKVTIEEIAPPVEEKPVQPVTREAMYPGSRTPAATKPAATTPKQDPAKTTPATTTTPTQEPAKAMPAKQEPVKAEPAKPVTTTTHAKTAEPVKATEPVKEVVPVTKTAKHVVKQGETLYGISKMYNVTVADLTSWNKLGEGPLKLGQELIIAEPLTPSQPTEPAEEEVEEVQEMKPVGGKHTVAAGETLYQISKKYNVTLDELKQWNNLAEGVLSIGQELWVVTPPAGAPVKSEVAPATESAPVQTITEDTYHTVVAGESMYKISRQYGVTIKDIMEWNKKDDFNVKPGEKLLIKKKN</sequence>
<comment type="caution">
    <text evidence="5">The sequence shown here is derived from an EMBL/GenBank/DDBJ whole genome shotgun (WGS) entry which is preliminary data.</text>
</comment>
<dbReference type="Pfam" id="PF01476">
    <property type="entry name" value="LysM"/>
    <property type="match status" value="4"/>
</dbReference>
<dbReference type="PROSITE" id="PS50943">
    <property type="entry name" value="HTH_CROC1"/>
    <property type="match status" value="1"/>
</dbReference>
<evidence type="ECO:0000256" key="1">
    <source>
        <dbReference type="SAM" id="MobiDB-lite"/>
    </source>
</evidence>
<feature type="domain" description="LysM" evidence="4">
    <location>
        <begin position="307"/>
        <end position="351"/>
    </location>
</feature>
<evidence type="ECO:0000259" key="4">
    <source>
        <dbReference type="PROSITE" id="PS51782"/>
    </source>
</evidence>
<feature type="domain" description="HTH cro/C1-type" evidence="3">
    <location>
        <begin position="678"/>
        <end position="694"/>
    </location>
</feature>
<dbReference type="PANTHER" id="PTHR33734">
    <property type="entry name" value="LYSM DOMAIN-CONTAINING GPI-ANCHORED PROTEIN 2"/>
    <property type="match status" value="1"/>
</dbReference>
<protein>
    <submittedName>
        <fullName evidence="5">LysM peptidoglycan-binding domain-containing protein</fullName>
    </submittedName>
</protein>
<dbReference type="InterPro" id="IPR023346">
    <property type="entry name" value="Lysozyme-like_dom_sf"/>
</dbReference>
<feature type="domain" description="LysM" evidence="4">
    <location>
        <begin position="742"/>
        <end position="785"/>
    </location>
</feature>
<feature type="domain" description="LysM" evidence="4">
    <location>
        <begin position="362"/>
        <end position="406"/>
    </location>
</feature>
<reference evidence="5 6" key="1">
    <citation type="submission" date="2020-02" db="EMBL/GenBank/DDBJ databases">
        <authorList>
            <person name="Kim M.K."/>
        </authorList>
    </citation>
    <scope>NUCLEOTIDE SEQUENCE [LARGE SCALE GENOMIC DNA]</scope>
    <source>
        <strain evidence="5 6">BT327</strain>
    </source>
</reference>
<dbReference type="InterPro" id="IPR018392">
    <property type="entry name" value="LysM"/>
</dbReference>
<evidence type="ECO:0000259" key="3">
    <source>
        <dbReference type="PROSITE" id="PS50943"/>
    </source>
</evidence>
<dbReference type="SUPFAM" id="SSF53955">
    <property type="entry name" value="Lysozyme-like"/>
    <property type="match status" value="1"/>
</dbReference>
<keyword evidence="6" id="KW-1185">Reference proteome</keyword>
<dbReference type="PROSITE" id="PS51782">
    <property type="entry name" value="LYSM"/>
    <property type="match status" value="5"/>
</dbReference>